<evidence type="ECO:0000259" key="12">
    <source>
        <dbReference type="PROSITE" id="PS50106"/>
    </source>
</evidence>
<keyword evidence="6 11" id="KW-0378">Hydrolase</keyword>
<proteinExistence type="inferred from homology"/>
<dbReference type="InterPro" id="IPR004387">
    <property type="entry name" value="Pept_M50_Zn"/>
</dbReference>
<dbReference type="Proteomes" id="UP000229362">
    <property type="component" value="Unassembled WGS sequence"/>
</dbReference>
<keyword evidence="7 11" id="KW-0862">Zinc</keyword>
<keyword evidence="9 11" id="KW-0482">Metalloprotease</keyword>
<evidence type="ECO:0000256" key="3">
    <source>
        <dbReference type="ARBA" id="ARBA00007931"/>
    </source>
</evidence>
<dbReference type="InterPro" id="IPR001478">
    <property type="entry name" value="PDZ"/>
</dbReference>
<dbReference type="SMART" id="SM00228">
    <property type="entry name" value="PDZ"/>
    <property type="match status" value="1"/>
</dbReference>
<dbReference type="EC" id="3.4.24.-" evidence="11"/>
<dbReference type="Gene3D" id="2.30.42.10">
    <property type="match status" value="1"/>
</dbReference>
<dbReference type="NCBIfam" id="TIGR00054">
    <property type="entry name" value="RIP metalloprotease RseP"/>
    <property type="match status" value="1"/>
</dbReference>
<dbReference type="PROSITE" id="PS50106">
    <property type="entry name" value="PDZ"/>
    <property type="match status" value="1"/>
</dbReference>
<protein>
    <recommendedName>
        <fullName evidence="11">Zinc metalloprotease</fullName>
        <ecNumber evidence="11">3.4.24.-</ecNumber>
    </recommendedName>
</protein>
<feature type="transmembrane region" description="Helical" evidence="11">
    <location>
        <begin position="6"/>
        <end position="25"/>
    </location>
</feature>
<dbReference type="GO" id="GO:0046872">
    <property type="term" value="F:metal ion binding"/>
    <property type="evidence" value="ECO:0007669"/>
    <property type="project" value="UniProtKB-KW"/>
</dbReference>
<evidence type="ECO:0000256" key="4">
    <source>
        <dbReference type="ARBA" id="ARBA00022670"/>
    </source>
</evidence>
<organism evidence="13 14">
    <name type="scientific">Candidatus Magasanikbacteria bacterium CG10_big_fil_rev_8_21_14_0_10_43_6</name>
    <dbReference type="NCBI Taxonomy" id="1974650"/>
    <lineage>
        <taxon>Bacteria</taxon>
        <taxon>Candidatus Magasanikiibacteriota</taxon>
    </lineage>
</organism>
<feature type="domain" description="PDZ" evidence="12">
    <location>
        <begin position="146"/>
        <end position="225"/>
    </location>
</feature>
<comment type="subcellular location">
    <subcellularLocation>
        <location evidence="2">Membrane</location>
        <topology evidence="2">Multi-pass membrane protein</topology>
    </subcellularLocation>
</comment>
<dbReference type="PANTHER" id="PTHR42837:SF2">
    <property type="entry name" value="MEMBRANE METALLOPROTEASE ARASP2, CHLOROPLASTIC-RELATED"/>
    <property type="match status" value="1"/>
</dbReference>
<feature type="transmembrane region" description="Helical" evidence="11">
    <location>
        <begin position="262"/>
        <end position="284"/>
    </location>
</feature>
<name>A0A2M6W088_9BACT</name>
<dbReference type="CDD" id="cd06163">
    <property type="entry name" value="S2P-M50_PDZ_RseP-like"/>
    <property type="match status" value="1"/>
</dbReference>
<keyword evidence="11" id="KW-0479">Metal-binding</keyword>
<evidence type="ECO:0000256" key="1">
    <source>
        <dbReference type="ARBA" id="ARBA00001947"/>
    </source>
</evidence>
<evidence type="ECO:0000256" key="2">
    <source>
        <dbReference type="ARBA" id="ARBA00004141"/>
    </source>
</evidence>
<feature type="transmembrane region" description="Helical" evidence="11">
    <location>
        <begin position="123"/>
        <end position="147"/>
    </location>
</feature>
<evidence type="ECO:0000256" key="11">
    <source>
        <dbReference type="RuleBase" id="RU362031"/>
    </source>
</evidence>
<dbReference type="Pfam" id="PF02163">
    <property type="entry name" value="Peptidase_M50"/>
    <property type="match status" value="2"/>
</dbReference>
<dbReference type="CDD" id="cd23081">
    <property type="entry name" value="cpPDZ_EcRseP-like"/>
    <property type="match status" value="1"/>
</dbReference>
<dbReference type="EMBL" id="PFBZ01000190">
    <property type="protein sequence ID" value="PIT86213.1"/>
    <property type="molecule type" value="Genomic_DNA"/>
</dbReference>
<dbReference type="GO" id="GO:0004222">
    <property type="term" value="F:metalloendopeptidase activity"/>
    <property type="evidence" value="ECO:0007669"/>
    <property type="project" value="InterPro"/>
</dbReference>
<dbReference type="PANTHER" id="PTHR42837">
    <property type="entry name" value="REGULATOR OF SIGMA-E PROTEASE RSEP"/>
    <property type="match status" value="1"/>
</dbReference>
<evidence type="ECO:0000256" key="10">
    <source>
        <dbReference type="ARBA" id="ARBA00023136"/>
    </source>
</evidence>
<evidence type="ECO:0000256" key="5">
    <source>
        <dbReference type="ARBA" id="ARBA00022692"/>
    </source>
</evidence>
<evidence type="ECO:0000256" key="7">
    <source>
        <dbReference type="ARBA" id="ARBA00022833"/>
    </source>
</evidence>
<feature type="transmembrane region" description="Helical" evidence="11">
    <location>
        <begin position="289"/>
        <end position="309"/>
    </location>
</feature>
<feature type="transmembrane region" description="Helical" evidence="11">
    <location>
        <begin position="315"/>
        <end position="336"/>
    </location>
</feature>
<gene>
    <name evidence="13" type="primary">rseP</name>
    <name evidence="13" type="ORF">COU33_04475</name>
</gene>
<keyword evidence="5 11" id="KW-0812">Transmembrane</keyword>
<dbReference type="InterPro" id="IPR036034">
    <property type="entry name" value="PDZ_sf"/>
</dbReference>
<evidence type="ECO:0000256" key="6">
    <source>
        <dbReference type="ARBA" id="ARBA00022801"/>
    </source>
</evidence>
<keyword evidence="4 13" id="KW-0645">Protease</keyword>
<dbReference type="GO" id="GO:0016020">
    <property type="term" value="C:membrane"/>
    <property type="evidence" value="ECO:0007669"/>
    <property type="project" value="UniProtKB-SubCell"/>
</dbReference>
<sequence>MLTIILFVLVLSLLVFVHEFGHFVAARKSGMKVHEFGFGFPPRAVGVYKDPKTGTWKWVKGAKKQDLKNTVGGGDREDQDEYPSTVYSLNWLPLGGFVRIKGENGEEANAPDSFGYQKTWKKVVVLVAGVTMNFVLAAVLLGFGFMIGLPTDVTDGLDESGILIGEPTVVIQQVEHDSPADMAGLKSGDTIHAIDDIAIHNTKEMIEYVADHAGEQLSVFITRGEEKQTVDITPIQDQETEQVRIGVAIADAAIVRYPWYLAIWKGLVAAVLGTIGIFVGFFILIKGLLFGQGLAFDVAGPVGIASIIGDSARLGINYLINVTAMISLSLAVINILPIPALDGGRLVFVLIEKICKKKVSLKYEQLAHTIGFVLLLILIIVVTVRDVSGLF</sequence>
<evidence type="ECO:0000256" key="9">
    <source>
        <dbReference type="ARBA" id="ARBA00023049"/>
    </source>
</evidence>
<dbReference type="InterPro" id="IPR008915">
    <property type="entry name" value="Peptidase_M50"/>
</dbReference>
<comment type="caution">
    <text evidence="13">The sequence shown here is derived from an EMBL/GenBank/DDBJ whole genome shotgun (WGS) entry which is preliminary data.</text>
</comment>
<evidence type="ECO:0000313" key="13">
    <source>
        <dbReference type="EMBL" id="PIT86213.1"/>
    </source>
</evidence>
<accession>A0A2M6W088</accession>
<keyword evidence="10 11" id="KW-0472">Membrane</keyword>
<feature type="transmembrane region" description="Helical" evidence="11">
    <location>
        <begin position="366"/>
        <end position="384"/>
    </location>
</feature>
<comment type="cofactor">
    <cofactor evidence="1 11">
        <name>Zn(2+)</name>
        <dbReference type="ChEBI" id="CHEBI:29105"/>
    </cofactor>
</comment>
<dbReference type="InterPro" id="IPR041489">
    <property type="entry name" value="PDZ_6"/>
</dbReference>
<evidence type="ECO:0000256" key="8">
    <source>
        <dbReference type="ARBA" id="ARBA00022989"/>
    </source>
</evidence>
<keyword evidence="8 11" id="KW-1133">Transmembrane helix</keyword>
<dbReference type="AlphaFoldDB" id="A0A2M6W088"/>
<dbReference type="GO" id="GO:0006508">
    <property type="term" value="P:proteolysis"/>
    <property type="evidence" value="ECO:0007669"/>
    <property type="project" value="UniProtKB-KW"/>
</dbReference>
<dbReference type="Pfam" id="PF17820">
    <property type="entry name" value="PDZ_6"/>
    <property type="match status" value="1"/>
</dbReference>
<reference evidence="14" key="1">
    <citation type="submission" date="2017-09" db="EMBL/GenBank/DDBJ databases">
        <title>Depth-based differentiation of microbial function through sediment-hosted aquifers and enrichment of novel symbionts in the deep terrestrial subsurface.</title>
        <authorList>
            <person name="Probst A.J."/>
            <person name="Ladd B."/>
            <person name="Jarett J.K."/>
            <person name="Geller-Mcgrath D.E."/>
            <person name="Sieber C.M.K."/>
            <person name="Emerson J.B."/>
            <person name="Anantharaman K."/>
            <person name="Thomas B.C."/>
            <person name="Malmstrom R."/>
            <person name="Stieglmeier M."/>
            <person name="Klingl A."/>
            <person name="Woyke T."/>
            <person name="Ryan C.M."/>
            <person name="Banfield J.F."/>
        </authorList>
    </citation>
    <scope>NUCLEOTIDE SEQUENCE [LARGE SCALE GENOMIC DNA]</scope>
</reference>
<evidence type="ECO:0000313" key="14">
    <source>
        <dbReference type="Proteomes" id="UP000229362"/>
    </source>
</evidence>
<dbReference type="SUPFAM" id="SSF50156">
    <property type="entry name" value="PDZ domain-like"/>
    <property type="match status" value="1"/>
</dbReference>
<comment type="similarity">
    <text evidence="3 11">Belongs to the peptidase M50B family.</text>
</comment>